<evidence type="ECO:0000313" key="2">
    <source>
        <dbReference type="Proteomes" id="UP001157017"/>
    </source>
</evidence>
<name>A0ABQ6JAU7_9ACTN</name>
<accession>A0ABQ6JAU7</accession>
<comment type="caution">
    <text evidence="1">The sequence shown here is derived from an EMBL/GenBank/DDBJ whole genome shotgun (WGS) entry which is preliminary data.</text>
</comment>
<evidence type="ECO:0000313" key="1">
    <source>
        <dbReference type="EMBL" id="GMA85298.1"/>
    </source>
</evidence>
<reference evidence="2" key="1">
    <citation type="journal article" date="2019" name="Int. J. Syst. Evol. Microbiol.">
        <title>The Global Catalogue of Microorganisms (GCM) 10K type strain sequencing project: providing services to taxonomists for standard genome sequencing and annotation.</title>
        <authorList>
            <consortium name="The Broad Institute Genomics Platform"/>
            <consortium name="The Broad Institute Genome Sequencing Center for Infectious Disease"/>
            <person name="Wu L."/>
            <person name="Ma J."/>
        </authorList>
    </citation>
    <scope>NUCLEOTIDE SEQUENCE [LARGE SCALE GENOMIC DNA]</scope>
    <source>
        <strain evidence="2">NBRC 108730</strain>
    </source>
</reference>
<gene>
    <name evidence="1" type="ORF">GCM10025868_05480</name>
</gene>
<proteinExistence type="predicted"/>
<protein>
    <submittedName>
        <fullName evidence="1">Uncharacterized protein</fullName>
    </submittedName>
</protein>
<keyword evidence="2" id="KW-1185">Reference proteome</keyword>
<organism evidence="1 2">
    <name type="scientific">Angustibacter aerolatus</name>
    <dbReference type="NCBI Taxonomy" id="1162965"/>
    <lineage>
        <taxon>Bacteria</taxon>
        <taxon>Bacillati</taxon>
        <taxon>Actinomycetota</taxon>
        <taxon>Actinomycetes</taxon>
        <taxon>Kineosporiales</taxon>
        <taxon>Kineosporiaceae</taxon>
    </lineage>
</organism>
<dbReference type="EMBL" id="BSUZ01000001">
    <property type="protein sequence ID" value="GMA85298.1"/>
    <property type="molecule type" value="Genomic_DNA"/>
</dbReference>
<sequence>MTAVDDVQHMKWWGWGVDGVAFSHADKPHLKPFVVHAVDVDLDVEGAPALSLDQARRAGHPGARRAC</sequence>
<dbReference type="Proteomes" id="UP001157017">
    <property type="component" value="Unassembled WGS sequence"/>
</dbReference>